<keyword evidence="3" id="KW-1185">Reference proteome</keyword>
<comment type="caution">
    <text evidence="2">The sequence shown here is derived from an EMBL/GenBank/DDBJ whole genome shotgun (WGS) entry which is preliminary data.</text>
</comment>
<dbReference type="Proteomes" id="UP000673691">
    <property type="component" value="Unassembled WGS sequence"/>
</dbReference>
<evidence type="ECO:0000256" key="1">
    <source>
        <dbReference type="SAM" id="MobiDB-lite"/>
    </source>
</evidence>
<protein>
    <submittedName>
        <fullName evidence="2">Uncharacterized protein</fullName>
    </submittedName>
</protein>
<feature type="region of interest" description="Disordered" evidence="1">
    <location>
        <begin position="1"/>
        <end position="45"/>
    </location>
</feature>
<reference evidence="2 3" key="1">
    <citation type="journal article" name="Sci. Rep.">
        <title>Genome-scale phylogenetic analyses confirm Olpidium as the closest living zoosporic fungus to the non-flagellated, terrestrial fungi.</title>
        <authorList>
            <person name="Chang Y."/>
            <person name="Rochon D."/>
            <person name="Sekimoto S."/>
            <person name="Wang Y."/>
            <person name="Chovatia M."/>
            <person name="Sandor L."/>
            <person name="Salamov A."/>
            <person name="Grigoriev I.V."/>
            <person name="Stajich J.E."/>
            <person name="Spatafora J.W."/>
        </authorList>
    </citation>
    <scope>NUCLEOTIDE SEQUENCE [LARGE SCALE GENOMIC DNA]</scope>
    <source>
        <strain evidence="2">S191</strain>
    </source>
</reference>
<evidence type="ECO:0000313" key="3">
    <source>
        <dbReference type="Proteomes" id="UP000673691"/>
    </source>
</evidence>
<dbReference type="AlphaFoldDB" id="A0A8H8DF82"/>
<evidence type="ECO:0000313" key="2">
    <source>
        <dbReference type="EMBL" id="KAG5456414.1"/>
    </source>
</evidence>
<dbReference type="EMBL" id="JAEFCI010011783">
    <property type="protein sequence ID" value="KAG5456414.1"/>
    <property type="molecule type" value="Genomic_DNA"/>
</dbReference>
<gene>
    <name evidence="2" type="ORF">BJ554DRAFT_3853</name>
</gene>
<feature type="compositionally biased region" description="Basic and acidic residues" evidence="1">
    <location>
        <begin position="12"/>
        <end position="30"/>
    </location>
</feature>
<sequence>MEAAAVQLIGRGEADKGKMDGRGKTTDKPQKSLSPFPAFPQPPRGTFEVTSAISIHHPVVAFA</sequence>
<proteinExistence type="predicted"/>
<organism evidence="2 3">
    <name type="scientific">Olpidium bornovanus</name>
    <dbReference type="NCBI Taxonomy" id="278681"/>
    <lineage>
        <taxon>Eukaryota</taxon>
        <taxon>Fungi</taxon>
        <taxon>Fungi incertae sedis</taxon>
        <taxon>Olpidiomycota</taxon>
        <taxon>Olpidiomycotina</taxon>
        <taxon>Olpidiomycetes</taxon>
        <taxon>Olpidiales</taxon>
        <taxon>Olpidiaceae</taxon>
        <taxon>Olpidium</taxon>
    </lineage>
</organism>
<name>A0A8H8DF82_9FUNG</name>
<accession>A0A8H8DF82</accession>